<dbReference type="AlphaFoldDB" id="A0A644YLJ4"/>
<dbReference type="Gene3D" id="1.10.10.60">
    <property type="entry name" value="Homeodomain-like"/>
    <property type="match status" value="1"/>
</dbReference>
<gene>
    <name evidence="3" type="ORF">SDC9_75906</name>
</gene>
<dbReference type="GO" id="GO:0043565">
    <property type="term" value="F:sequence-specific DNA binding"/>
    <property type="evidence" value="ECO:0007669"/>
    <property type="project" value="InterPro"/>
</dbReference>
<evidence type="ECO:0000259" key="2">
    <source>
        <dbReference type="Pfam" id="PF02954"/>
    </source>
</evidence>
<sequence>MREIRNFVERMVVMTPAGTREITSIPLGMLDDSNPASRTIMPKKQSGDAKQPPSALTKEKIMAALVACGNRRNETAEYLGISRRQLQYKIKEYHLPSRCHFDQKAAEK</sequence>
<evidence type="ECO:0000256" key="1">
    <source>
        <dbReference type="SAM" id="MobiDB-lite"/>
    </source>
</evidence>
<comment type="caution">
    <text evidence="3">The sequence shown here is derived from an EMBL/GenBank/DDBJ whole genome shotgun (WGS) entry which is preliminary data.</text>
</comment>
<organism evidence="3">
    <name type="scientific">bioreactor metagenome</name>
    <dbReference type="NCBI Taxonomy" id="1076179"/>
    <lineage>
        <taxon>unclassified sequences</taxon>
        <taxon>metagenomes</taxon>
        <taxon>ecological metagenomes</taxon>
    </lineage>
</organism>
<dbReference type="Pfam" id="PF02954">
    <property type="entry name" value="HTH_8"/>
    <property type="match status" value="1"/>
</dbReference>
<proteinExistence type="predicted"/>
<reference evidence="3" key="1">
    <citation type="submission" date="2019-08" db="EMBL/GenBank/DDBJ databases">
        <authorList>
            <person name="Kucharzyk K."/>
            <person name="Murdoch R.W."/>
            <person name="Higgins S."/>
            <person name="Loffler F."/>
        </authorList>
    </citation>
    <scope>NUCLEOTIDE SEQUENCE</scope>
</reference>
<protein>
    <recommendedName>
        <fullName evidence="2">DNA binding HTH domain-containing protein</fullName>
    </recommendedName>
</protein>
<feature type="region of interest" description="Disordered" evidence="1">
    <location>
        <begin position="26"/>
        <end position="55"/>
    </location>
</feature>
<name>A0A644YLJ4_9ZZZZ</name>
<evidence type="ECO:0000313" key="3">
    <source>
        <dbReference type="EMBL" id="MPM29366.1"/>
    </source>
</evidence>
<feature type="domain" description="DNA binding HTH" evidence="2">
    <location>
        <begin position="58"/>
        <end position="93"/>
    </location>
</feature>
<dbReference type="EMBL" id="VSSQ01005493">
    <property type="protein sequence ID" value="MPM29366.1"/>
    <property type="molecule type" value="Genomic_DNA"/>
</dbReference>
<dbReference type="InterPro" id="IPR009057">
    <property type="entry name" value="Homeodomain-like_sf"/>
</dbReference>
<accession>A0A644YLJ4</accession>
<dbReference type="SUPFAM" id="SSF46689">
    <property type="entry name" value="Homeodomain-like"/>
    <property type="match status" value="1"/>
</dbReference>
<dbReference type="InterPro" id="IPR002197">
    <property type="entry name" value="HTH_Fis"/>
</dbReference>
<dbReference type="PRINTS" id="PR01590">
    <property type="entry name" value="HTHFIS"/>
</dbReference>